<evidence type="ECO:0000256" key="5">
    <source>
        <dbReference type="ARBA" id="ARBA00035154"/>
    </source>
</evidence>
<geneLocation type="chloroplast" evidence="10"/>
<name>A0A126TGU4_9ROSI</name>
<keyword evidence="4 6" id="KW-0687">Ribonucleoprotein</keyword>
<feature type="domain" description="Small ribosomal subunit protein uS3 C-terminal" evidence="9">
    <location>
        <begin position="152"/>
        <end position="233"/>
    </location>
</feature>
<dbReference type="GO" id="GO:0003735">
    <property type="term" value="F:structural constituent of ribosome"/>
    <property type="evidence" value="ECO:0007669"/>
    <property type="project" value="InterPro"/>
</dbReference>
<dbReference type="InterPro" id="IPR001351">
    <property type="entry name" value="Ribosomal_uS3_C"/>
</dbReference>
<evidence type="ECO:0000256" key="6">
    <source>
        <dbReference type="HAMAP-Rule" id="MF_01309"/>
    </source>
</evidence>
<dbReference type="InterPro" id="IPR009019">
    <property type="entry name" value="KH_sf_prok-type"/>
</dbReference>
<dbReference type="PANTHER" id="PTHR11760:SF19">
    <property type="entry name" value="SMALL RIBOSOMAL SUBUNIT PROTEIN US3C"/>
    <property type="match status" value="1"/>
</dbReference>
<dbReference type="PROSITE" id="PS00548">
    <property type="entry name" value="RIBOSOMAL_S3"/>
    <property type="match status" value="1"/>
</dbReference>
<evidence type="ECO:0000256" key="3">
    <source>
        <dbReference type="ARBA" id="ARBA00022980"/>
    </source>
</evidence>
<evidence type="ECO:0000256" key="8">
    <source>
        <dbReference type="RuleBase" id="RU003626"/>
    </source>
</evidence>
<evidence type="ECO:0000256" key="2">
    <source>
        <dbReference type="ARBA" id="ARBA00022884"/>
    </source>
</evidence>
<reference evidence="10" key="1">
    <citation type="journal article" date="2016" name="Genome Biol. Evol.">
        <title>Coevolution between Nuclear-Encoded DNA Replication, Recombination, and Repair Genes and Plastid Genome Complexity.</title>
        <authorList>
            <person name="Zhang J."/>
            <person name="Ruhlman T.A."/>
            <person name="Sabir J."/>
            <person name="Blazier J.C."/>
            <person name="Weng M.L."/>
            <person name="Park S."/>
            <person name="Jansen R.K."/>
        </authorList>
    </citation>
    <scope>NUCLEOTIDE SEQUENCE</scope>
</reference>
<dbReference type="GO" id="GO:0022627">
    <property type="term" value="C:cytosolic small ribosomal subunit"/>
    <property type="evidence" value="ECO:0007669"/>
    <property type="project" value="TreeGrafter"/>
</dbReference>
<comment type="subunit">
    <text evidence="6 8">Part of the 30S ribosomal subunit.</text>
</comment>
<dbReference type="InterPro" id="IPR018280">
    <property type="entry name" value="Ribosomal_uS3_CS"/>
</dbReference>
<proteinExistence type="inferred from homology"/>
<protein>
    <recommendedName>
        <fullName evidence="5 6">Small ribosomal subunit protein uS3c</fullName>
    </recommendedName>
</protein>
<organism evidence="10">
    <name type="scientific">Monsonia emarginata</name>
    <dbReference type="NCBI Taxonomy" id="28966"/>
    <lineage>
        <taxon>Eukaryota</taxon>
        <taxon>Viridiplantae</taxon>
        <taxon>Streptophyta</taxon>
        <taxon>Embryophyta</taxon>
        <taxon>Tracheophyta</taxon>
        <taxon>Spermatophyta</taxon>
        <taxon>Magnoliopsida</taxon>
        <taxon>eudicotyledons</taxon>
        <taxon>Gunneridae</taxon>
        <taxon>Pentapetalae</taxon>
        <taxon>rosids</taxon>
        <taxon>malvids</taxon>
        <taxon>Geraniales</taxon>
        <taxon>Geraniaceae</taxon>
        <taxon>Monsonia</taxon>
    </lineage>
</organism>
<dbReference type="Gene3D" id="3.30.1140.32">
    <property type="entry name" value="Ribosomal protein S3, C-terminal domain"/>
    <property type="match status" value="1"/>
</dbReference>
<dbReference type="SUPFAM" id="SSF54821">
    <property type="entry name" value="Ribosomal protein S3 C-terminal domain"/>
    <property type="match status" value="1"/>
</dbReference>
<dbReference type="InterPro" id="IPR057258">
    <property type="entry name" value="Ribosomal_uS3"/>
</dbReference>
<dbReference type="Gene3D" id="3.30.300.20">
    <property type="match status" value="1"/>
</dbReference>
<gene>
    <name evidence="6 10" type="primary">rps3</name>
</gene>
<dbReference type="GeneID" id="27107570"/>
<dbReference type="InterPro" id="IPR015946">
    <property type="entry name" value="KH_dom-like_a/b"/>
</dbReference>
<evidence type="ECO:0000256" key="4">
    <source>
        <dbReference type="ARBA" id="ARBA00023274"/>
    </source>
</evidence>
<dbReference type="GO" id="GO:0003723">
    <property type="term" value="F:RNA binding"/>
    <property type="evidence" value="ECO:0007669"/>
    <property type="project" value="UniProtKB-KW"/>
</dbReference>
<dbReference type="AlphaFoldDB" id="A0A126TGU4"/>
<accession>A0A126TGU4</accession>
<keyword evidence="2" id="KW-0694">RNA-binding</keyword>
<dbReference type="Pfam" id="PF00189">
    <property type="entry name" value="Ribosomal_S3_C"/>
    <property type="match status" value="1"/>
</dbReference>
<dbReference type="InterPro" id="IPR036419">
    <property type="entry name" value="Ribosomal_S3_C_sf"/>
</dbReference>
<dbReference type="EMBL" id="KT692738">
    <property type="protein sequence ID" value="AML26857.1"/>
    <property type="molecule type" value="Genomic_DNA"/>
</dbReference>
<comment type="similarity">
    <text evidence="1 6 7">Belongs to the universal ribosomal protein uS3 family.</text>
</comment>
<comment type="subcellular location">
    <subcellularLocation>
        <location evidence="6 8">Plastid</location>
        <location evidence="6 8">Chloroplast</location>
    </subcellularLocation>
</comment>
<dbReference type="GO" id="GO:0009507">
    <property type="term" value="C:chloroplast"/>
    <property type="evidence" value="ECO:0007669"/>
    <property type="project" value="UniProtKB-SubCell"/>
</dbReference>
<dbReference type="PANTHER" id="PTHR11760">
    <property type="entry name" value="30S/40S RIBOSOMAL PROTEIN S3"/>
    <property type="match status" value="1"/>
</dbReference>
<dbReference type="SUPFAM" id="SSF54814">
    <property type="entry name" value="Prokaryotic type KH domain (KH-domain type II)"/>
    <property type="match status" value="1"/>
</dbReference>
<dbReference type="RefSeq" id="YP_009239033.1">
    <property type="nucleotide sequence ID" value="NC_029694.1"/>
</dbReference>
<sequence>MARKINPLGFRLGTTQKHHSVWFEQPKNYCKGLQEDKRIRDCIKNYIDNRRKKSEPMKNLITRIQIEKRIEKQIHVTTVIIFMGFQELFEQKPTKRGKKEDELRHIKELSDLKVNVEKALDPNLRRNRELKVVIKNILNPFGDPIILAKLLAHLLKQRIPFRKAMKRVIELAKKAHTKGVKVQIAGRIDGRDIARVECLLQGRVPLHTICAKIDFCSTRVQMRYGVLGIKIWIFSDPDRQFEK</sequence>
<evidence type="ECO:0000256" key="7">
    <source>
        <dbReference type="RuleBase" id="RU003624"/>
    </source>
</evidence>
<evidence type="ECO:0000259" key="9">
    <source>
        <dbReference type="Pfam" id="PF00189"/>
    </source>
</evidence>
<evidence type="ECO:0000313" key="10">
    <source>
        <dbReference type="EMBL" id="AML26857.1"/>
    </source>
</evidence>
<keyword evidence="8 10" id="KW-0150">Chloroplast</keyword>
<dbReference type="GO" id="GO:0006412">
    <property type="term" value="P:translation"/>
    <property type="evidence" value="ECO:0007669"/>
    <property type="project" value="UniProtKB-UniRule"/>
</dbReference>
<dbReference type="HAMAP" id="MF_01309_B">
    <property type="entry name" value="Ribosomal_uS3_B"/>
    <property type="match status" value="1"/>
</dbReference>
<dbReference type="CDD" id="cd02412">
    <property type="entry name" value="KH-II_30S_S3"/>
    <property type="match status" value="1"/>
</dbReference>
<keyword evidence="3 6" id="KW-0689">Ribosomal protein</keyword>
<dbReference type="NCBIfam" id="TIGR01009">
    <property type="entry name" value="rpsC_bact"/>
    <property type="match status" value="1"/>
</dbReference>
<dbReference type="InterPro" id="IPR005704">
    <property type="entry name" value="Ribosomal_uS3_bac-typ"/>
</dbReference>
<evidence type="ECO:0000256" key="1">
    <source>
        <dbReference type="ARBA" id="ARBA00010761"/>
    </source>
</evidence>
<keyword evidence="8 10" id="KW-0934">Plastid</keyword>